<evidence type="ECO:0000313" key="2">
    <source>
        <dbReference type="EMBL" id="KAF4140231.1"/>
    </source>
</evidence>
<gene>
    <name evidence="2" type="ORF">GN958_ATG10583</name>
</gene>
<proteinExistence type="predicted"/>
<dbReference type="Proteomes" id="UP000704712">
    <property type="component" value="Unassembled WGS sequence"/>
</dbReference>
<evidence type="ECO:0000256" key="1">
    <source>
        <dbReference type="SAM" id="MobiDB-lite"/>
    </source>
</evidence>
<reference evidence="2" key="1">
    <citation type="submission" date="2020-03" db="EMBL/GenBank/DDBJ databases">
        <title>Hybrid Assembly of Korean Phytophthora infestans isolates.</title>
        <authorList>
            <person name="Prokchorchik M."/>
            <person name="Lee Y."/>
            <person name="Seo J."/>
            <person name="Cho J.-H."/>
            <person name="Park Y.-E."/>
            <person name="Jang D.-C."/>
            <person name="Im J.-S."/>
            <person name="Choi J.-G."/>
            <person name="Park H.-J."/>
            <person name="Lee G.-B."/>
            <person name="Lee Y.-G."/>
            <person name="Hong S.-Y."/>
            <person name="Cho K."/>
            <person name="Sohn K.H."/>
        </authorList>
    </citation>
    <scope>NUCLEOTIDE SEQUENCE</scope>
    <source>
        <strain evidence="2">KR_2_A2</strain>
    </source>
</reference>
<comment type="caution">
    <text evidence="2">The sequence shown here is derived from an EMBL/GenBank/DDBJ whole genome shotgun (WGS) entry which is preliminary data.</text>
</comment>
<dbReference type="AlphaFoldDB" id="A0A8S9UHI5"/>
<sequence length="281" mass="31806">MSKRKIMSPNRSLPRLRGSTGRMDANSNADQGVVSADADEESYSACNPSSSTSQQSNSSNESLGDSEGFDVSDDSTFSSSSGTSNSSSERKKKVSRSDDKKKKPFKEKRRDERHISSLEVPKLTGVDDYELWRTMTELKLKVQKLWPIVTEKVLFKDFWNSSRKCRWETQWLKAQESIARSLGPRLAGRYRRPLVNCNAAVLFQEIEKKYNAGSAEKNDLMIKSEMVSRKLVQGERVDTYIDAVMRLQEDLVTLGFPLEDPELARLLLTMLWKCSPTSAIN</sequence>
<name>A0A8S9UHI5_PHYIN</name>
<feature type="compositionally biased region" description="Low complexity" evidence="1">
    <location>
        <begin position="74"/>
        <end position="87"/>
    </location>
</feature>
<feature type="compositionally biased region" description="Low complexity" evidence="1">
    <location>
        <begin position="49"/>
        <end position="62"/>
    </location>
</feature>
<evidence type="ECO:0000313" key="3">
    <source>
        <dbReference type="Proteomes" id="UP000704712"/>
    </source>
</evidence>
<dbReference type="EMBL" id="JAACNO010001482">
    <property type="protein sequence ID" value="KAF4140231.1"/>
    <property type="molecule type" value="Genomic_DNA"/>
</dbReference>
<accession>A0A8S9UHI5</accession>
<organism evidence="2 3">
    <name type="scientific">Phytophthora infestans</name>
    <name type="common">Potato late blight agent</name>
    <name type="synonym">Botrytis infestans</name>
    <dbReference type="NCBI Taxonomy" id="4787"/>
    <lineage>
        <taxon>Eukaryota</taxon>
        <taxon>Sar</taxon>
        <taxon>Stramenopiles</taxon>
        <taxon>Oomycota</taxon>
        <taxon>Peronosporomycetes</taxon>
        <taxon>Peronosporales</taxon>
        <taxon>Peronosporaceae</taxon>
        <taxon>Phytophthora</taxon>
    </lineage>
</organism>
<feature type="region of interest" description="Disordered" evidence="1">
    <location>
        <begin position="1"/>
        <end position="113"/>
    </location>
</feature>
<protein>
    <submittedName>
        <fullName evidence="2">Uncharacterized protein</fullName>
    </submittedName>
</protein>